<dbReference type="RefSeq" id="XP_073780154.1">
    <property type="nucleotide sequence ID" value="XM_073924053.1"/>
</dbReference>
<accession>A0AC58HDU1</accession>
<keyword evidence="1" id="KW-1185">Reference proteome</keyword>
<organism evidence="1 2">
    <name type="scientific">Danio rerio</name>
    <name type="common">Zebrafish</name>
    <name type="synonym">Brachydanio rerio</name>
    <dbReference type="NCBI Taxonomy" id="7955"/>
    <lineage>
        <taxon>Eukaryota</taxon>
        <taxon>Metazoa</taxon>
        <taxon>Chordata</taxon>
        <taxon>Craniata</taxon>
        <taxon>Vertebrata</taxon>
        <taxon>Euteleostomi</taxon>
        <taxon>Actinopterygii</taxon>
        <taxon>Neopterygii</taxon>
        <taxon>Teleostei</taxon>
        <taxon>Ostariophysi</taxon>
        <taxon>Cypriniformes</taxon>
        <taxon>Danionidae</taxon>
        <taxon>Danioninae</taxon>
        <taxon>Danio</taxon>
    </lineage>
</organism>
<gene>
    <name evidence="2" type="primary">LOC137487793</name>
</gene>
<evidence type="ECO:0000313" key="2">
    <source>
        <dbReference type="RefSeq" id="XP_073780154.1"/>
    </source>
</evidence>
<evidence type="ECO:0000313" key="1">
    <source>
        <dbReference type="Proteomes" id="UP000000437"/>
    </source>
</evidence>
<name>A0AC58HDU1_DANRE</name>
<protein>
    <submittedName>
        <fullName evidence="2">Uncharacterized protein isoform X1</fullName>
    </submittedName>
</protein>
<reference evidence="2" key="1">
    <citation type="submission" date="2025-08" db="UniProtKB">
        <authorList>
            <consortium name="RefSeq"/>
        </authorList>
    </citation>
    <scope>IDENTIFICATION</scope>
    <source>
        <strain evidence="2">Tuebingen</strain>
        <tissue evidence="2">Fibroblasts and whole tissue</tissue>
    </source>
</reference>
<dbReference type="Proteomes" id="UP000000437">
    <property type="component" value="Chromosome 15"/>
</dbReference>
<sequence>MELHVLKEAALLSWINSVNPQEPITRLLQMMDGHRLLKFAYKVQRKGFCEDVLLQSSPNVMEMTFSLLHDDFNFIPSQASLVLQNISKGIELEIQLAKVVIVLCYCGFKRHNLPPLDTKTEVMIASMFQFVEDDADGLSLNKGLDQFLTKGSVMTFSTSGSESSSPLTTIYKESPIFSRFQNPPRVQFQEVFSVACSSGSSPVHNVMNTPHFRLKRLREKLIREEDLRDELENELANQISIISEKEGLISQLQHRVERMLREQGELEKDHKAAVLELQEKNKSLLHRVHEVLKQCQDLKTDNSQKEKKIDELTEENGTLSAQVRNVFFQLARAEEEVCKLTVAHESAQTEWRDRKELLQKELSQAVTHKECLSEQVLILQGKISVFEDELKKAQSQERGEVLGPIMEGLNKIENLQTQIQDLLEQISVKDEDLRNLRNIHESVDNELKLVKQQNAEINAMIKSDRKEHEETVEKLQQELRCAASAASEKQEQMLVLSAEVTSLKEQICRYSENEAQDSSVLNEKLTSLQNQLTQMKQSELQQKLSHQETLREKSEEFEKTVKKLQSEISALYSEKETQISALKAEMEDRQRSRAQLELKLKKQNSSILDLKTIGRQFQQQNKELMEKLEKTFQQLQHYNAKIQEARETNKSLERSLQARQREINALKMEREQAEAKMRFAEMCLKEQRNMTDDTKDMRLGESLRVPEKQQDTITDCLEFNLDGSFNVNTKETHSIGAESESEDTADDWMRIAELQARNKACLPHMKSSYPLESGPNVGVPALTLTDEDLRMGDPKETIRRAALHILKPQDTHTSHTRKRRGAPLDNLNTSEPKQSRQSVMFTIANTPKKSMSRGRKDACKFSSLFSRALRPAATAANSRSPQISNNGRKVEKA</sequence>
<proteinExistence type="predicted"/>